<evidence type="ECO:0000256" key="1">
    <source>
        <dbReference type="ARBA" id="ARBA00007734"/>
    </source>
</evidence>
<gene>
    <name evidence="4" type="ORF">FH779_06345</name>
</gene>
<keyword evidence="5" id="KW-1185">Reference proteome</keyword>
<dbReference type="KEGG" id="efal:FH779_06345"/>
<feature type="domain" description="Transglycosylase SLT" evidence="3">
    <location>
        <begin position="54"/>
        <end position="153"/>
    </location>
</feature>
<dbReference type="CDD" id="cd16894">
    <property type="entry name" value="MltD-like"/>
    <property type="match status" value="1"/>
</dbReference>
<dbReference type="RefSeq" id="WP_180906421.1">
    <property type="nucleotide sequence ID" value="NZ_CP040908.1"/>
</dbReference>
<reference evidence="4 5" key="1">
    <citation type="submission" date="2019-06" db="EMBL/GenBank/DDBJ databases">
        <title>Emergence of pandrug resistant Empedobacter falsenii in China.</title>
        <authorList>
            <person name="Dong N."/>
            <person name="Chen S."/>
            <person name="Zhang R."/>
        </authorList>
    </citation>
    <scope>NUCLEOTIDE SEQUENCE [LARGE SCALE GENOMIC DNA]</scope>
    <source>
        <strain evidence="4 5">1681-1</strain>
    </source>
</reference>
<keyword evidence="2" id="KW-0732">Signal</keyword>
<feature type="signal peptide" evidence="2">
    <location>
        <begin position="1"/>
        <end position="19"/>
    </location>
</feature>
<dbReference type="SUPFAM" id="SSF53955">
    <property type="entry name" value="Lysozyme-like"/>
    <property type="match status" value="1"/>
</dbReference>
<evidence type="ECO:0000259" key="3">
    <source>
        <dbReference type="Pfam" id="PF01464"/>
    </source>
</evidence>
<proteinExistence type="inferred from homology"/>
<sequence>MIKYAIILAFFSIPCSLSAQTLGATDTSEKSVNRYKSVIQNNKDIVDFIEYSLVERGLPRHLKNLAFIESSFDSGTVSSAGASGIWQFMTAHASEYGLTERDRNDIYKSTKAAMSSLKNLYNKYGNWVTVVAAYNCGEGNIQKAMDRAGSKRYTDFYQYLPAETINHVQKYLNASYASGHLDDVLNDYNGLKANTPEVVYQKFVPKEIDTSISTTQINSAYNLDVIAKFLKIKPNDLLIWNKNLNKELSDTGEGILSLPNELMTIFSLNQDEILSQSLKVMN</sequence>
<dbReference type="Pfam" id="PF01464">
    <property type="entry name" value="SLT"/>
    <property type="match status" value="1"/>
</dbReference>
<comment type="similarity">
    <text evidence="1">Belongs to the transglycosylase Slt family.</text>
</comment>
<dbReference type="InterPro" id="IPR023346">
    <property type="entry name" value="Lysozyme-like_dom_sf"/>
</dbReference>
<evidence type="ECO:0000256" key="2">
    <source>
        <dbReference type="SAM" id="SignalP"/>
    </source>
</evidence>
<protein>
    <submittedName>
        <fullName evidence="4">Lytic transglycosylase domain-containing protein</fullName>
    </submittedName>
</protein>
<evidence type="ECO:0000313" key="5">
    <source>
        <dbReference type="Proteomes" id="UP000510643"/>
    </source>
</evidence>
<dbReference type="PANTHER" id="PTHR37423:SF2">
    <property type="entry name" value="MEMBRANE-BOUND LYTIC MUREIN TRANSGLYCOSYLASE C"/>
    <property type="match status" value="1"/>
</dbReference>
<organism evidence="4 5">
    <name type="scientific">Empedobacter falsenii</name>
    <dbReference type="NCBI Taxonomy" id="343874"/>
    <lineage>
        <taxon>Bacteria</taxon>
        <taxon>Pseudomonadati</taxon>
        <taxon>Bacteroidota</taxon>
        <taxon>Flavobacteriia</taxon>
        <taxon>Flavobacteriales</taxon>
        <taxon>Weeksellaceae</taxon>
        <taxon>Empedobacter</taxon>
    </lineage>
</organism>
<evidence type="ECO:0000313" key="4">
    <source>
        <dbReference type="EMBL" id="QLL57722.1"/>
    </source>
</evidence>
<dbReference type="Proteomes" id="UP000510643">
    <property type="component" value="Chromosome"/>
</dbReference>
<accession>A0A7H9DRC0</accession>
<dbReference type="AlphaFoldDB" id="A0A7H9DRC0"/>
<dbReference type="Gene3D" id="1.10.530.10">
    <property type="match status" value="1"/>
</dbReference>
<name>A0A7H9DRC0_9FLAO</name>
<dbReference type="EMBL" id="CP040908">
    <property type="protein sequence ID" value="QLL57722.1"/>
    <property type="molecule type" value="Genomic_DNA"/>
</dbReference>
<dbReference type="PANTHER" id="PTHR37423">
    <property type="entry name" value="SOLUBLE LYTIC MUREIN TRANSGLYCOSYLASE-RELATED"/>
    <property type="match status" value="1"/>
</dbReference>
<dbReference type="InterPro" id="IPR008258">
    <property type="entry name" value="Transglycosylase_SLT_dom_1"/>
</dbReference>
<dbReference type="GeneID" id="78401068"/>
<feature type="chain" id="PRO_5028961816" evidence="2">
    <location>
        <begin position="20"/>
        <end position="282"/>
    </location>
</feature>